<proteinExistence type="predicted"/>
<dbReference type="AlphaFoldDB" id="A0A2P5X823"/>
<feature type="compositionally biased region" description="Polar residues" evidence="1">
    <location>
        <begin position="1"/>
        <end position="10"/>
    </location>
</feature>
<evidence type="ECO:0000256" key="1">
    <source>
        <dbReference type="SAM" id="MobiDB-lite"/>
    </source>
</evidence>
<name>A0A2P5X823_GOSBA</name>
<reference evidence="2 3" key="1">
    <citation type="submission" date="2015-01" db="EMBL/GenBank/DDBJ databases">
        <title>Genome of allotetraploid Gossypium barbadense reveals genomic plasticity and fiber elongation in cotton evolution.</title>
        <authorList>
            <person name="Chen X."/>
            <person name="Liu X."/>
            <person name="Zhao B."/>
            <person name="Zheng H."/>
            <person name="Hu Y."/>
            <person name="Lu G."/>
            <person name="Yang C."/>
            <person name="Chen J."/>
            <person name="Shan C."/>
            <person name="Zhang L."/>
            <person name="Zhou Y."/>
            <person name="Wang L."/>
            <person name="Guo W."/>
            <person name="Bai Y."/>
            <person name="Ruan J."/>
            <person name="Shangguan X."/>
            <person name="Mao Y."/>
            <person name="Jiang J."/>
            <person name="Zhu Y."/>
            <person name="Lei J."/>
            <person name="Kang H."/>
            <person name="Chen S."/>
            <person name="He X."/>
            <person name="Wang R."/>
            <person name="Wang Y."/>
            <person name="Chen J."/>
            <person name="Wang L."/>
            <person name="Yu S."/>
            <person name="Wang B."/>
            <person name="Wei J."/>
            <person name="Song S."/>
            <person name="Lu X."/>
            <person name="Gao Z."/>
            <person name="Gu W."/>
            <person name="Deng X."/>
            <person name="Ma D."/>
            <person name="Wang S."/>
            <person name="Liang W."/>
            <person name="Fang L."/>
            <person name="Cai C."/>
            <person name="Zhu X."/>
            <person name="Zhou B."/>
            <person name="Zhang Y."/>
            <person name="Chen Z."/>
            <person name="Xu S."/>
            <person name="Zhu R."/>
            <person name="Wang S."/>
            <person name="Zhang T."/>
            <person name="Zhao G."/>
        </authorList>
    </citation>
    <scope>NUCLEOTIDE SEQUENCE [LARGE SCALE GENOMIC DNA]</scope>
    <source>
        <strain evidence="3">cv. Xinhai21</strain>
        <tissue evidence="2">Leaf</tissue>
    </source>
</reference>
<feature type="compositionally biased region" description="Low complexity" evidence="1">
    <location>
        <begin position="19"/>
        <end position="28"/>
    </location>
</feature>
<dbReference type="EMBL" id="KZ665484">
    <property type="protein sequence ID" value="PPR99491.1"/>
    <property type="molecule type" value="Genomic_DNA"/>
</dbReference>
<feature type="region of interest" description="Disordered" evidence="1">
    <location>
        <begin position="1"/>
        <end position="100"/>
    </location>
</feature>
<protein>
    <submittedName>
        <fullName evidence="2">Uncharacterized protein</fullName>
    </submittedName>
</protein>
<gene>
    <name evidence="2" type="ORF">GOBAR_AA21179</name>
</gene>
<dbReference type="Proteomes" id="UP000239757">
    <property type="component" value="Unassembled WGS sequence"/>
</dbReference>
<organism evidence="2 3">
    <name type="scientific">Gossypium barbadense</name>
    <name type="common">Sea Island cotton</name>
    <name type="synonym">Hibiscus barbadensis</name>
    <dbReference type="NCBI Taxonomy" id="3634"/>
    <lineage>
        <taxon>Eukaryota</taxon>
        <taxon>Viridiplantae</taxon>
        <taxon>Streptophyta</taxon>
        <taxon>Embryophyta</taxon>
        <taxon>Tracheophyta</taxon>
        <taxon>Spermatophyta</taxon>
        <taxon>Magnoliopsida</taxon>
        <taxon>eudicotyledons</taxon>
        <taxon>Gunneridae</taxon>
        <taxon>Pentapetalae</taxon>
        <taxon>rosids</taxon>
        <taxon>malvids</taxon>
        <taxon>Malvales</taxon>
        <taxon>Malvaceae</taxon>
        <taxon>Malvoideae</taxon>
        <taxon>Gossypium</taxon>
    </lineage>
</organism>
<evidence type="ECO:0000313" key="3">
    <source>
        <dbReference type="Proteomes" id="UP000239757"/>
    </source>
</evidence>
<sequence>MVEVPLNTTVADPARDGGRSSSGSRRVSGSGGGLHPNSLYGTLPLSRKMGQHFRPFPTAHAYAPSAARRTTGPPDFSGQNPGGPNFATHDAAGPSASQPAMGPNINYVGFEGHALPIPNGGPTYRLCLLDHQLK</sequence>
<accession>A0A2P5X823</accession>
<evidence type="ECO:0000313" key="2">
    <source>
        <dbReference type="EMBL" id="PPR99491.1"/>
    </source>
</evidence>